<feature type="compositionally biased region" description="Low complexity" evidence="1">
    <location>
        <begin position="110"/>
        <end position="119"/>
    </location>
</feature>
<reference evidence="2 3" key="1">
    <citation type="journal article" date="2014" name="Agronomy (Basel)">
        <title>A Draft Genome Sequence for Ensete ventricosum, the Drought-Tolerant Tree Against Hunger.</title>
        <authorList>
            <person name="Harrison J."/>
            <person name="Moore K.A."/>
            <person name="Paszkiewicz K."/>
            <person name="Jones T."/>
            <person name="Grant M."/>
            <person name="Ambacheew D."/>
            <person name="Muzemil S."/>
            <person name="Studholme D.J."/>
        </authorList>
    </citation>
    <scope>NUCLEOTIDE SEQUENCE [LARGE SCALE GENOMIC DNA]</scope>
</reference>
<organism evidence="2 3">
    <name type="scientific">Ensete ventricosum</name>
    <name type="common">Abyssinian banana</name>
    <name type="synonym">Musa ensete</name>
    <dbReference type="NCBI Taxonomy" id="4639"/>
    <lineage>
        <taxon>Eukaryota</taxon>
        <taxon>Viridiplantae</taxon>
        <taxon>Streptophyta</taxon>
        <taxon>Embryophyta</taxon>
        <taxon>Tracheophyta</taxon>
        <taxon>Spermatophyta</taxon>
        <taxon>Magnoliopsida</taxon>
        <taxon>Liliopsida</taxon>
        <taxon>Zingiberales</taxon>
        <taxon>Musaceae</taxon>
        <taxon>Ensete</taxon>
    </lineage>
</organism>
<dbReference type="InterPro" id="IPR011051">
    <property type="entry name" value="RmlC_Cupin_sf"/>
</dbReference>
<evidence type="ECO:0000313" key="2">
    <source>
        <dbReference type="EMBL" id="RRT60599.1"/>
    </source>
</evidence>
<dbReference type="InterPro" id="IPR014710">
    <property type="entry name" value="RmlC-like_jellyroll"/>
</dbReference>
<sequence length="147" mass="15801">MPGATTTGYLVTAANVEKMIPGLNTLGVSFSRVDFAPEIVFVLDVGFLTTANKLVAKTITEGDIFVFPRGASPTSRRTAVRFVPPAPLPSTASSPAPSPSPPLSLRPVRRCPTMSSPRPSRSEPRRWKRSRARLAPKKGAEDEVNCL</sequence>
<feature type="compositionally biased region" description="Basic residues" evidence="1">
    <location>
        <begin position="126"/>
        <end position="136"/>
    </location>
</feature>
<dbReference type="Gene3D" id="2.60.120.10">
    <property type="entry name" value="Jelly Rolls"/>
    <property type="match status" value="1"/>
</dbReference>
<dbReference type="AlphaFoldDB" id="A0A426Z9G9"/>
<dbReference type="EMBL" id="AMZH03007716">
    <property type="protein sequence ID" value="RRT60599.1"/>
    <property type="molecule type" value="Genomic_DNA"/>
</dbReference>
<proteinExistence type="predicted"/>
<dbReference type="Proteomes" id="UP000287651">
    <property type="component" value="Unassembled WGS sequence"/>
</dbReference>
<comment type="caution">
    <text evidence="2">The sequence shown here is derived from an EMBL/GenBank/DDBJ whole genome shotgun (WGS) entry which is preliminary data.</text>
</comment>
<feature type="region of interest" description="Disordered" evidence="1">
    <location>
        <begin position="69"/>
        <end position="147"/>
    </location>
</feature>
<dbReference type="PANTHER" id="PTHR31238">
    <property type="entry name" value="GERMIN-LIKE PROTEIN SUBFAMILY 3 MEMBER 3"/>
    <property type="match status" value="1"/>
</dbReference>
<name>A0A426Z9G9_ENSVE</name>
<dbReference type="SUPFAM" id="SSF51182">
    <property type="entry name" value="RmlC-like cupins"/>
    <property type="match status" value="1"/>
</dbReference>
<evidence type="ECO:0000313" key="3">
    <source>
        <dbReference type="Proteomes" id="UP000287651"/>
    </source>
</evidence>
<accession>A0A426Z9G9</accession>
<protein>
    <submittedName>
        <fullName evidence="2">Uncharacterized protein</fullName>
    </submittedName>
</protein>
<evidence type="ECO:0000256" key="1">
    <source>
        <dbReference type="SAM" id="MobiDB-lite"/>
    </source>
</evidence>
<gene>
    <name evidence="2" type="ORF">B296_00005086</name>
</gene>